<dbReference type="SMART" id="SM00326">
    <property type="entry name" value="SH3"/>
    <property type="match status" value="1"/>
</dbReference>
<evidence type="ECO:0000313" key="5">
    <source>
        <dbReference type="EMBL" id="KZP16402.1"/>
    </source>
</evidence>
<evidence type="ECO:0000256" key="2">
    <source>
        <dbReference type="PROSITE-ProRule" id="PRU00192"/>
    </source>
</evidence>
<evidence type="ECO:0000256" key="1">
    <source>
        <dbReference type="ARBA" id="ARBA00022443"/>
    </source>
</evidence>
<dbReference type="Proteomes" id="UP000076532">
    <property type="component" value="Unassembled WGS sequence"/>
</dbReference>
<dbReference type="Gene3D" id="2.30.30.40">
    <property type="entry name" value="SH3 Domains"/>
    <property type="match status" value="1"/>
</dbReference>
<evidence type="ECO:0000259" key="3">
    <source>
        <dbReference type="PROSITE" id="PS50002"/>
    </source>
</evidence>
<dbReference type="PROSITE" id="PS50002">
    <property type="entry name" value="SH3"/>
    <property type="match status" value="1"/>
</dbReference>
<dbReference type="EMBL" id="KV417705">
    <property type="protein sequence ID" value="KZP09230.1"/>
    <property type="molecule type" value="Genomic_DNA"/>
</dbReference>
<organism evidence="4 6">
    <name type="scientific">Athelia psychrophila</name>
    <dbReference type="NCBI Taxonomy" id="1759441"/>
    <lineage>
        <taxon>Eukaryota</taxon>
        <taxon>Fungi</taxon>
        <taxon>Dikarya</taxon>
        <taxon>Basidiomycota</taxon>
        <taxon>Agaricomycotina</taxon>
        <taxon>Agaricomycetes</taxon>
        <taxon>Agaricomycetidae</taxon>
        <taxon>Atheliales</taxon>
        <taxon>Atheliaceae</taxon>
        <taxon>Athelia</taxon>
    </lineage>
</organism>
<gene>
    <name evidence="4" type="ORF">FIBSPDRAFT_242278</name>
    <name evidence="5" type="ORF">FIBSPDRAFT_59309</name>
</gene>
<sequence length="149" mass="16227">MSDYEDHSSSSPGEGDLLIALCSFNGEGPDQLSMVSRDVVRVIESNEDGWYKVRRLTDDRVGLAPRKILASHTTFLELHSGDDAITVAGTLGYAAPPPAFSASPINEKAPYTLPLGRQFDNESLRRTMTSLSHPITVRKAQTPASFSFT</sequence>
<proteinExistence type="predicted"/>
<keyword evidence="1 2" id="KW-0728">SH3 domain</keyword>
<dbReference type="AlphaFoldDB" id="A0A165Y5I6"/>
<accession>A0A165Y5I6</accession>
<dbReference type="Pfam" id="PF00018">
    <property type="entry name" value="SH3_1"/>
    <property type="match status" value="1"/>
</dbReference>
<dbReference type="EMBL" id="KV417593">
    <property type="protein sequence ID" value="KZP16402.1"/>
    <property type="molecule type" value="Genomic_DNA"/>
</dbReference>
<name>A0A165Y5I6_9AGAM</name>
<dbReference type="InterPro" id="IPR036028">
    <property type="entry name" value="SH3-like_dom_sf"/>
</dbReference>
<reference evidence="4 6" key="1">
    <citation type="journal article" date="2016" name="Mol. Biol. Evol.">
        <title>Comparative Genomics of Early-Diverging Mushroom-Forming Fungi Provides Insights into the Origins of Lignocellulose Decay Capabilities.</title>
        <authorList>
            <person name="Nagy L.G."/>
            <person name="Riley R."/>
            <person name="Tritt A."/>
            <person name="Adam C."/>
            <person name="Daum C."/>
            <person name="Floudas D."/>
            <person name="Sun H."/>
            <person name="Yadav J.S."/>
            <person name="Pangilinan J."/>
            <person name="Larsson K.H."/>
            <person name="Matsuura K."/>
            <person name="Barry K."/>
            <person name="Labutti K."/>
            <person name="Kuo R."/>
            <person name="Ohm R.A."/>
            <person name="Bhattacharya S.S."/>
            <person name="Shirouzu T."/>
            <person name="Yoshinaga Y."/>
            <person name="Martin F.M."/>
            <person name="Grigoriev I.V."/>
            <person name="Hibbett D.S."/>
        </authorList>
    </citation>
    <scope>NUCLEOTIDE SEQUENCE [LARGE SCALE GENOMIC DNA]</scope>
    <source>
        <strain evidence="4 6">CBS 109695</strain>
    </source>
</reference>
<evidence type="ECO:0000313" key="6">
    <source>
        <dbReference type="Proteomes" id="UP000076532"/>
    </source>
</evidence>
<feature type="domain" description="SH3" evidence="3">
    <location>
        <begin position="13"/>
        <end position="74"/>
    </location>
</feature>
<protein>
    <recommendedName>
        <fullName evidence="3">SH3 domain-containing protein</fullName>
    </recommendedName>
</protein>
<dbReference type="OrthoDB" id="10255128at2759"/>
<dbReference type="SUPFAM" id="SSF50044">
    <property type="entry name" value="SH3-domain"/>
    <property type="match status" value="1"/>
</dbReference>
<evidence type="ECO:0000313" key="4">
    <source>
        <dbReference type="EMBL" id="KZP09230.1"/>
    </source>
</evidence>
<dbReference type="InterPro" id="IPR001452">
    <property type="entry name" value="SH3_domain"/>
</dbReference>
<keyword evidence="6" id="KW-1185">Reference proteome</keyword>